<evidence type="ECO:0000256" key="2">
    <source>
        <dbReference type="ARBA" id="ARBA00009054"/>
    </source>
</evidence>
<comment type="subunit">
    <text evidence="3">Homodimer.</text>
</comment>
<dbReference type="CDD" id="cd00446">
    <property type="entry name" value="GrpE"/>
    <property type="match status" value="1"/>
</dbReference>
<evidence type="ECO:0000256" key="3">
    <source>
        <dbReference type="ARBA" id="ARBA00011738"/>
    </source>
</evidence>
<keyword evidence="6" id="KW-0143">Chaperone</keyword>
<dbReference type="GO" id="GO:0006457">
    <property type="term" value="P:protein folding"/>
    <property type="evidence" value="ECO:0007669"/>
    <property type="project" value="InterPro"/>
</dbReference>
<dbReference type="Gene3D" id="2.30.22.10">
    <property type="entry name" value="Head domain of nucleotide exchange factor GrpE"/>
    <property type="match status" value="1"/>
</dbReference>
<evidence type="ECO:0000256" key="4">
    <source>
        <dbReference type="ARBA" id="ARBA00022490"/>
    </source>
</evidence>
<keyword evidence="5 9" id="KW-0346">Stress response</keyword>
<keyword evidence="4" id="KW-0963">Cytoplasm</keyword>
<dbReference type="InterPro" id="IPR000740">
    <property type="entry name" value="GrpE"/>
</dbReference>
<protein>
    <submittedName>
        <fullName evidence="9">Heat shock protein (HSP-70 cofactor)</fullName>
    </submittedName>
</protein>
<dbReference type="PANTHER" id="PTHR21237:SF23">
    <property type="entry name" value="GRPE PROTEIN HOMOLOG, MITOCHONDRIAL"/>
    <property type="match status" value="1"/>
</dbReference>
<dbReference type="InterPro" id="IPR013805">
    <property type="entry name" value="GrpE_CC"/>
</dbReference>
<dbReference type="GO" id="GO:0005737">
    <property type="term" value="C:cytoplasm"/>
    <property type="evidence" value="ECO:0007669"/>
    <property type="project" value="UniProtKB-SubCell"/>
</dbReference>
<dbReference type="SUPFAM" id="SSF51064">
    <property type="entry name" value="Head domain of nucleotide exchange factor GrpE"/>
    <property type="match status" value="1"/>
</dbReference>
<reference evidence="9" key="1">
    <citation type="submission" date="2009-10" db="EMBL/GenBank/DDBJ databases">
        <title>Diversity of trophic interactions inside an arsenic-rich microbial ecosystem.</title>
        <authorList>
            <person name="Bertin P.N."/>
            <person name="Heinrich-Salmeron A."/>
            <person name="Pelletier E."/>
            <person name="Goulhen-Chollet F."/>
            <person name="Arsene-Ploetze F."/>
            <person name="Gallien S."/>
            <person name="Calteau A."/>
            <person name="Vallenet D."/>
            <person name="Casiot C."/>
            <person name="Chane-Woon-Ming B."/>
            <person name="Giloteaux L."/>
            <person name="Barakat M."/>
            <person name="Bonnefoy V."/>
            <person name="Bruneel O."/>
            <person name="Chandler M."/>
            <person name="Cleiss J."/>
            <person name="Duran R."/>
            <person name="Elbaz-Poulichet F."/>
            <person name="Fonknechten N."/>
            <person name="Lauga B."/>
            <person name="Mornico D."/>
            <person name="Ortet P."/>
            <person name="Schaeffer C."/>
            <person name="Siguier P."/>
            <person name="Alexander Thil Smith A."/>
            <person name="Van Dorsselaer A."/>
            <person name="Weissenbach J."/>
            <person name="Medigue C."/>
            <person name="Le Paslier D."/>
        </authorList>
    </citation>
    <scope>NUCLEOTIDE SEQUENCE</scope>
</reference>
<sequence>MEMMTEQEQEFGVSAAEAVTDEGGQQEQGANPAEMAEENTGAEQALVEQIARLETERDQLMDRLARLQAEFDNARKRQEREKTEFRDYATGMVVEQFLPVLDNFTLALGSNASAEQLRSGVELIVKQMDEVLRGLNVQAVATVGEMFDPRVHEALGSVERDDLPDQSVAEEIRRGYRLRERLLRPALVRVASNPGQTEA</sequence>
<dbReference type="EMBL" id="CABQ01000065">
    <property type="protein sequence ID" value="CBI07110.1"/>
    <property type="molecule type" value="Genomic_DNA"/>
</dbReference>
<dbReference type="PROSITE" id="PS01071">
    <property type="entry name" value="GRPE"/>
    <property type="match status" value="1"/>
</dbReference>
<dbReference type="HAMAP" id="MF_01151">
    <property type="entry name" value="GrpE"/>
    <property type="match status" value="1"/>
</dbReference>
<dbReference type="FunFam" id="2.30.22.10:FF:000001">
    <property type="entry name" value="Protein GrpE"/>
    <property type="match status" value="1"/>
</dbReference>
<dbReference type="InterPro" id="IPR009012">
    <property type="entry name" value="GrpE_head"/>
</dbReference>
<evidence type="ECO:0000256" key="6">
    <source>
        <dbReference type="ARBA" id="ARBA00023186"/>
    </source>
</evidence>
<evidence type="ECO:0000256" key="8">
    <source>
        <dbReference type="SAM" id="MobiDB-lite"/>
    </source>
</evidence>
<evidence type="ECO:0000256" key="5">
    <source>
        <dbReference type="ARBA" id="ARBA00023016"/>
    </source>
</evidence>
<gene>
    <name evidence="9" type="primary">grpE</name>
    <name evidence="9" type="ORF">CARN6_0424</name>
</gene>
<dbReference type="GO" id="GO:0051082">
    <property type="term" value="F:unfolded protein binding"/>
    <property type="evidence" value="ECO:0007669"/>
    <property type="project" value="TreeGrafter"/>
</dbReference>
<dbReference type="SUPFAM" id="SSF58014">
    <property type="entry name" value="Coiled-coil domain of nucleotide exchange factor GrpE"/>
    <property type="match status" value="1"/>
</dbReference>
<dbReference type="Pfam" id="PF01025">
    <property type="entry name" value="GrpE"/>
    <property type="match status" value="1"/>
</dbReference>
<evidence type="ECO:0000313" key="9">
    <source>
        <dbReference type="EMBL" id="CBI07110.1"/>
    </source>
</evidence>
<feature type="region of interest" description="Disordered" evidence="8">
    <location>
        <begin position="1"/>
        <end position="42"/>
    </location>
</feature>
<accession>E6QIP4</accession>
<evidence type="ECO:0000256" key="7">
    <source>
        <dbReference type="SAM" id="Coils"/>
    </source>
</evidence>
<dbReference type="GO" id="GO:0042803">
    <property type="term" value="F:protein homodimerization activity"/>
    <property type="evidence" value="ECO:0007669"/>
    <property type="project" value="InterPro"/>
</dbReference>
<dbReference type="PRINTS" id="PR00773">
    <property type="entry name" value="GRPEPROTEIN"/>
</dbReference>
<name>E6QIP4_9ZZZZ</name>
<organism evidence="9">
    <name type="scientific">mine drainage metagenome</name>
    <dbReference type="NCBI Taxonomy" id="410659"/>
    <lineage>
        <taxon>unclassified sequences</taxon>
        <taxon>metagenomes</taxon>
        <taxon>ecological metagenomes</taxon>
    </lineage>
</organism>
<evidence type="ECO:0000256" key="1">
    <source>
        <dbReference type="ARBA" id="ARBA00004496"/>
    </source>
</evidence>
<dbReference type="PANTHER" id="PTHR21237">
    <property type="entry name" value="GRPE PROTEIN"/>
    <property type="match status" value="1"/>
</dbReference>
<proteinExistence type="inferred from homology"/>
<comment type="caution">
    <text evidence="9">The sequence shown here is derived from an EMBL/GenBank/DDBJ whole genome shotgun (WGS) entry which is preliminary data.</text>
</comment>
<feature type="coiled-coil region" evidence="7">
    <location>
        <begin position="43"/>
        <end position="84"/>
    </location>
</feature>
<dbReference type="GO" id="GO:0000774">
    <property type="term" value="F:adenyl-nucleotide exchange factor activity"/>
    <property type="evidence" value="ECO:0007669"/>
    <property type="project" value="InterPro"/>
</dbReference>
<dbReference type="GO" id="GO:0051087">
    <property type="term" value="F:protein-folding chaperone binding"/>
    <property type="evidence" value="ECO:0007669"/>
    <property type="project" value="InterPro"/>
</dbReference>
<comment type="similarity">
    <text evidence="2">Belongs to the GrpE family.</text>
</comment>
<dbReference type="AlphaFoldDB" id="E6QIP4"/>
<comment type="subcellular location">
    <subcellularLocation>
        <location evidence="1">Cytoplasm</location>
    </subcellularLocation>
</comment>
<dbReference type="Gene3D" id="3.90.20.20">
    <property type="match status" value="1"/>
</dbReference>
<keyword evidence="7" id="KW-0175">Coiled coil</keyword>